<name>A0A498MW09_LABRO</name>
<dbReference type="Gene3D" id="3.30.930.10">
    <property type="entry name" value="Bira Bifunctional Protein, Domain 2"/>
    <property type="match status" value="1"/>
</dbReference>
<keyword evidence="12" id="KW-0648">Protein biosynthesis</keyword>
<keyword evidence="27" id="KW-1185">Reference proteome</keyword>
<keyword evidence="10 23" id="KW-0999">Mitochondrion inner membrane</keyword>
<keyword evidence="20 23" id="KW-0627">Porphyrin biosynthesis</keyword>
<feature type="compositionally biased region" description="Basic and acidic residues" evidence="24">
    <location>
        <begin position="82"/>
        <end position="98"/>
    </location>
</feature>
<keyword evidence="13" id="KW-0809">Transit peptide</keyword>
<sequence>MLKLLLFAPAEELYVSETQGSDEDGNGSEQKPFKTPLKALMFVGKEPFPVIYVDSQKEGERWAVISKTQMKNAKKLFSSKQMKSESKDKKEAEDAERREKNLEEAKKIIIENDASLPEPKTVKIDKLESLREQRVKVFGKNLLFIVLRDGTGFLQCVLTDKLCQCYNGLVLSTESTVALYGTVKPVPAGKQAPGGHELHCDFWELIGLAPAGGADNLLNEDSDVDVQLNNRHMMIRGENVSKILRVRSAVTQCFRDHFFSRDYCEITPPTLVQTQVEGGSTLFSLNYFGENAYLTQSSQLYLETCIPALGDTFCIAQSYRAEQSRTRRHLSEYTHIEAECPFISYEDLLNRLEDLVCDVVDRVLKSPAAQLLYDLNPDFKPPKRPFKRMNYTDAIVWLKEHNIKKDDGTFYEFGEDIPEAPERLMTDTINETILLCRFPAEIKSFYMQRCPEDRRLTESVDVLMPNVGEIVGGSMRIWDAEELLEGYKREGIDSTPYYWYTDQRKFGTCPHGGYGLGLERFLTWLLNRHHIRDVCLSSPPVSLCLRRQSTAAAAAFATSPTPETQENRKPKTGILMLNMGGPEKLEDVHDFLLRLFMDTDLMQLPVQNKLGPFIAKRRTPKIQEQYSKIGGGSPIKAWTTMQGEGMVKLLDEMCPETAPHKFYIGFRYVHPLTEEAIDQMEKDGVQRAVAFTQYPQYSCSTTGSSLNAIYRYYSNRSDRPKMRWSVIDRWPTHPLLIECFAEHVRNELDKFPAEKRDDVVILFSAHSLPLSVVNRGDPYPQEVGATVQRVMDRLGHCNPYRLVWQSKVGPMPWLGPQTDEVIKGLCQRGKKNLLLVPIAFTSDHIETLHELDIEYSQILGEECGVENIRRAESLNGNPLFFRALADLVQSHLKSNEPCSRQLTLRCPLCVNPTCAQTKAFFASQKP</sequence>
<dbReference type="CDD" id="cd00419">
    <property type="entry name" value="Ferrochelatase_C"/>
    <property type="match status" value="1"/>
</dbReference>
<dbReference type="Pfam" id="PF20917">
    <property type="entry name" value="AsnRS_N"/>
    <property type="match status" value="1"/>
</dbReference>
<dbReference type="InterPro" id="IPR019772">
    <property type="entry name" value="Ferrochelatase_AS"/>
</dbReference>
<dbReference type="GO" id="GO:0051537">
    <property type="term" value="F:2 iron, 2 sulfur cluster binding"/>
    <property type="evidence" value="ECO:0007669"/>
    <property type="project" value="UniProtKB-KW"/>
</dbReference>
<evidence type="ECO:0000256" key="15">
    <source>
        <dbReference type="ARBA" id="ARBA00023128"/>
    </source>
</evidence>
<organism evidence="26 27">
    <name type="scientific">Labeo rohita</name>
    <name type="common">Indian major carp</name>
    <name type="synonym">Cyprinus rohita</name>
    <dbReference type="NCBI Taxonomy" id="84645"/>
    <lineage>
        <taxon>Eukaryota</taxon>
        <taxon>Metazoa</taxon>
        <taxon>Chordata</taxon>
        <taxon>Craniata</taxon>
        <taxon>Vertebrata</taxon>
        <taxon>Euteleostomi</taxon>
        <taxon>Actinopterygii</taxon>
        <taxon>Neopterygii</taxon>
        <taxon>Teleostei</taxon>
        <taxon>Ostariophysi</taxon>
        <taxon>Cypriniformes</taxon>
        <taxon>Cyprinidae</taxon>
        <taxon>Labeoninae</taxon>
        <taxon>Labeonini</taxon>
        <taxon>Labeo</taxon>
    </lineage>
</organism>
<keyword evidence="6" id="KW-0963">Cytoplasm</keyword>
<evidence type="ECO:0000256" key="20">
    <source>
        <dbReference type="ARBA" id="ARBA00023244"/>
    </source>
</evidence>
<keyword evidence="11" id="KW-0067">ATP-binding</keyword>
<feature type="domain" description="Aminoacyl-transfer RNA synthetases class-II family profile" evidence="25">
    <location>
        <begin position="244"/>
        <end position="539"/>
    </location>
</feature>
<dbReference type="Proteomes" id="UP000290572">
    <property type="component" value="Unassembled WGS sequence"/>
</dbReference>
<dbReference type="UniPathway" id="UPA00252">
    <property type="reaction ID" value="UER00325"/>
</dbReference>
<dbReference type="InterPro" id="IPR033659">
    <property type="entry name" value="Ferrochelatase_N"/>
</dbReference>
<dbReference type="InterPro" id="IPR002312">
    <property type="entry name" value="Asp/Asn-tRNA-synth_IIb"/>
</dbReference>
<evidence type="ECO:0000256" key="17">
    <source>
        <dbReference type="ARBA" id="ARBA00023136"/>
    </source>
</evidence>
<dbReference type="PROSITE" id="PS50862">
    <property type="entry name" value="AA_TRNA_LIGASE_II"/>
    <property type="match status" value="1"/>
</dbReference>
<keyword evidence="8" id="KW-0001">2Fe-2S</keyword>
<proteinExistence type="evidence at protein level"/>
<dbReference type="InterPro" id="IPR045864">
    <property type="entry name" value="aa-tRNA-synth_II/BPL/LPL"/>
</dbReference>
<keyword evidence="16 23" id="KW-0350">Heme biosynthesis</keyword>
<evidence type="ECO:0000256" key="4">
    <source>
        <dbReference type="ARBA" id="ARBA00007718"/>
    </source>
</evidence>
<dbReference type="InterPro" id="IPR004365">
    <property type="entry name" value="NA-bd_OB_tRNA"/>
</dbReference>
<accession>A0A498MW09</accession>
<dbReference type="Pfam" id="PF00152">
    <property type="entry name" value="tRNA-synt_2"/>
    <property type="match status" value="1"/>
</dbReference>
<feature type="region of interest" description="Disordered" evidence="24">
    <location>
        <begin position="76"/>
        <end position="98"/>
    </location>
</feature>
<dbReference type="PRINTS" id="PR01042">
    <property type="entry name" value="TRNASYNTHASP"/>
</dbReference>
<evidence type="ECO:0000256" key="10">
    <source>
        <dbReference type="ARBA" id="ARBA00022792"/>
    </source>
</evidence>
<dbReference type="STRING" id="84645.A0A498MW09"/>
<dbReference type="SUPFAM" id="SSF55681">
    <property type="entry name" value="Class II aaRS and biotin synthetases"/>
    <property type="match status" value="1"/>
</dbReference>
<evidence type="ECO:0000313" key="27">
    <source>
        <dbReference type="Proteomes" id="UP000290572"/>
    </source>
</evidence>
<comment type="caution">
    <text evidence="26">The sequence shown here is derived from an EMBL/GenBank/DDBJ whole genome shotgun (WGS) entry which is preliminary data.</text>
</comment>
<dbReference type="FunFam" id="3.40.50.1400:FF:000003">
    <property type="entry name" value="Ferrochelatase"/>
    <property type="match status" value="1"/>
</dbReference>
<dbReference type="EMBL" id="QBIY01012527">
    <property type="protein sequence ID" value="RXN24621.1"/>
    <property type="molecule type" value="Genomic_DNA"/>
</dbReference>
<dbReference type="GO" id="GO:0005743">
    <property type="term" value="C:mitochondrial inner membrane"/>
    <property type="evidence" value="ECO:0007669"/>
    <property type="project" value="UniProtKB-SubCell"/>
</dbReference>
<evidence type="ECO:0000256" key="23">
    <source>
        <dbReference type="RuleBase" id="RU000607"/>
    </source>
</evidence>
<keyword evidence="14 23" id="KW-0408">Iron</keyword>
<dbReference type="Gene3D" id="3.30.1910.20">
    <property type="entry name" value="asparaginyl-tRNA synthetase, N-terminal domain"/>
    <property type="match status" value="1"/>
</dbReference>
<evidence type="ECO:0000256" key="24">
    <source>
        <dbReference type="SAM" id="MobiDB-lite"/>
    </source>
</evidence>
<dbReference type="PROSITE" id="PS00534">
    <property type="entry name" value="FERROCHELATASE"/>
    <property type="match status" value="1"/>
</dbReference>
<keyword evidence="7" id="KW-0436">Ligase</keyword>
<comment type="similarity">
    <text evidence="4 23">Belongs to the ferrochelatase family.</text>
</comment>
<keyword evidence="19 23" id="KW-0456">Lyase</keyword>
<dbReference type="PANTHER" id="PTHR11108:SF1">
    <property type="entry name" value="FERROCHELATASE, MITOCHONDRIAL"/>
    <property type="match status" value="1"/>
</dbReference>
<dbReference type="InterPro" id="IPR004522">
    <property type="entry name" value="Asn-tRNA-ligase"/>
</dbReference>
<dbReference type="EC" id="4.98.1.1" evidence="23"/>
<dbReference type="NCBIfam" id="TIGR00109">
    <property type="entry name" value="hemH"/>
    <property type="match status" value="1"/>
</dbReference>
<keyword evidence="8" id="KW-0411">Iron-sulfur</keyword>
<evidence type="ECO:0007829" key="28">
    <source>
        <dbReference type="PeptideAtlas" id="A0A498MW09"/>
    </source>
</evidence>
<evidence type="ECO:0000256" key="13">
    <source>
        <dbReference type="ARBA" id="ARBA00022946"/>
    </source>
</evidence>
<evidence type="ECO:0000259" key="25">
    <source>
        <dbReference type="PROSITE" id="PS50862"/>
    </source>
</evidence>
<dbReference type="GO" id="GO:0003676">
    <property type="term" value="F:nucleic acid binding"/>
    <property type="evidence" value="ECO:0007669"/>
    <property type="project" value="InterPro"/>
</dbReference>
<reference evidence="26 27" key="1">
    <citation type="submission" date="2018-03" db="EMBL/GenBank/DDBJ databases">
        <title>Draft genome sequence of Rohu Carp (Labeo rohita).</title>
        <authorList>
            <person name="Das P."/>
            <person name="Kushwaha B."/>
            <person name="Joshi C.G."/>
            <person name="Kumar D."/>
            <person name="Nagpure N.S."/>
            <person name="Sahoo L."/>
            <person name="Das S.P."/>
            <person name="Bit A."/>
            <person name="Patnaik S."/>
            <person name="Meher P.K."/>
            <person name="Jayasankar P."/>
            <person name="Koringa P.G."/>
            <person name="Patel N.V."/>
            <person name="Hinsu A.T."/>
            <person name="Kumar R."/>
            <person name="Pandey M."/>
            <person name="Agarwal S."/>
            <person name="Srivastava S."/>
            <person name="Singh M."/>
            <person name="Iquebal M.A."/>
            <person name="Jaiswal S."/>
            <person name="Angadi U.B."/>
            <person name="Kumar N."/>
            <person name="Raza M."/>
            <person name="Shah T.M."/>
            <person name="Rai A."/>
            <person name="Jena J.K."/>
        </authorList>
    </citation>
    <scope>NUCLEOTIDE SEQUENCE [LARGE SCALE GENOMIC DNA]</scope>
    <source>
        <strain evidence="26">DASCIFA01</strain>
        <tissue evidence="26">Testis</tissue>
    </source>
</reference>
<dbReference type="InterPro" id="IPR033644">
    <property type="entry name" value="Ferrochelatase_C"/>
</dbReference>
<dbReference type="Gene3D" id="2.40.50.140">
    <property type="entry name" value="Nucleic acid-binding proteins"/>
    <property type="match status" value="1"/>
</dbReference>
<keyword evidence="8" id="KW-0479">Metal-binding</keyword>
<comment type="similarity">
    <text evidence="5">Belongs to the class-II aminoacyl-tRNA synthetase family.</text>
</comment>
<evidence type="ECO:0000256" key="16">
    <source>
        <dbReference type="ARBA" id="ARBA00023133"/>
    </source>
</evidence>
<dbReference type="GO" id="GO:0006783">
    <property type="term" value="P:heme biosynthetic process"/>
    <property type="evidence" value="ECO:0007669"/>
    <property type="project" value="UniProtKB-UniRule"/>
</dbReference>
<dbReference type="Pfam" id="PF01336">
    <property type="entry name" value="tRNA_anti-codon"/>
    <property type="match status" value="1"/>
</dbReference>
<dbReference type="InterPro" id="IPR048952">
    <property type="entry name" value="AsnRS_N"/>
</dbReference>
<comment type="subcellular location">
    <subcellularLocation>
        <location evidence="2">Cytoplasm</location>
    </subcellularLocation>
    <subcellularLocation>
        <location evidence="1">Mitochondrion inner membrane</location>
        <topology evidence="1">Peripheral membrane protein</topology>
        <orientation evidence="1">Matrix side</orientation>
    </subcellularLocation>
</comment>
<dbReference type="FunFam" id="3.30.930.10:FF:000040">
    <property type="entry name" value="Asparagine--tRNA ligase, cytoplasmic"/>
    <property type="match status" value="1"/>
</dbReference>
<comment type="catalytic activity">
    <reaction evidence="21">
        <text>tRNA(Asn) + L-asparagine + ATP = L-asparaginyl-tRNA(Asn) + AMP + diphosphate + H(+)</text>
        <dbReference type="Rhea" id="RHEA:11180"/>
        <dbReference type="Rhea" id="RHEA-COMP:9659"/>
        <dbReference type="Rhea" id="RHEA-COMP:9674"/>
        <dbReference type="ChEBI" id="CHEBI:15378"/>
        <dbReference type="ChEBI" id="CHEBI:30616"/>
        <dbReference type="ChEBI" id="CHEBI:33019"/>
        <dbReference type="ChEBI" id="CHEBI:58048"/>
        <dbReference type="ChEBI" id="CHEBI:78442"/>
        <dbReference type="ChEBI" id="CHEBI:78515"/>
        <dbReference type="ChEBI" id="CHEBI:456215"/>
        <dbReference type="EC" id="6.1.1.22"/>
    </reaction>
</comment>
<dbReference type="InterPro" id="IPR004364">
    <property type="entry name" value="Aa-tRNA-synt_II"/>
</dbReference>
<keyword evidence="17" id="KW-0472">Membrane</keyword>
<dbReference type="HAMAP" id="MF_00323">
    <property type="entry name" value="Ferrochelatase"/>
    <property type="match status" value="1"/>
</dbReference>
<comment type="pathway">
    <text evidence="3 23">Porphyrin-containing compound metabolism; protoheme biosynthesis; protoheme from protoporphyrin-IX: step 1/1.</text>
</comment>
<evidence type="ECO:0000256" key="6">
    <source>
        <dbReference type="ARBA" id="ARBA00022490"/>
    </source>
</evidence>
<dbReference type="GO" id="GO:0004816">
    <property type="term" value="F:asparagine-tRNA ligase activity"/>
    <property type="evidence" value="ECO:0007669"/>
    <property type="project" value="UniProtKB-EC"/>
</dbReference>
<evidence type="ECO:0000313" key="26">
    <source>
        <dbReference type="EMBL" id="RXN24621.1"/>
    </source>
</evidence>
<keyword evidence="18" id="KW-0030">Aminoacyl-tRNA synthetase</keyword>
<comment type="function">
    <text evidence="23">Catalyzes the ferrous insertion into protoporphyrin IX.</text>
</comment>
<keyword evidence="15" id="KW-0496">Mitochondrion</keyword>
<evidence type="ECO:0000256" key="3">
    <source>
        <dbReference type="ARBA" id="ARBA00004943"/>
    </source>
</evidence>
<keyword evidence="28" id="KW-1267">Proteomics identification</keyword>
<dbReference type="GO" id="GO:0004325">
    <property type="term" value="F:ferrochelatase activity"/>
    <property type="evidence" value="ECO:0007669"/>
    <property type="project" value="UniProtKB-UniRule"/>
</dbReference>
<dbReference type="SUPFAM" id="SSF53800">
    <property type="entry name" value="Chelatase"/>
    <property type="match status" value="1"/>
</dbReference>
<dbReference type="SUPFAM" id="SSF50249">
    <property type="entry name" value="Nucleic acid-binding proteins"/>
    <property type="match status" value="1"/>
</dbReference>
<evidence type="ECO:0000256" key="12">
    <source>
        <dbReference type="ARBA" id="ARBA00022917"/>
    </source>
</evidence>
<dbReference type="NCBIfam" id="TIGR00457">
    <property type="entry name" value="asnS"/>
    <property type="match status" value="1"/>
</dbReference>
<gene>
    <name evidence="26" type="ORF">ROHU_022128</name>
</gene>
<dbReference type="InterPro" id="IPR001015">
    <property type="entry name" value="Ferrochelatase"/>
</dbReference>
<dbReference type="PANTHER" id="PTHR11108">
    <property type="entry name" value="FERROCHELATASE"/>
    <property type="match status" value="1"/>
</dbReference>
<evidence type="ECO:0000256" key="18">
    <source>
        <dbReference type="ARBA" id="ARBA00023146"/>
    </source>
</evidence>
<evidence type="ECO:0000256" key="2">
    <source>
        <dbReference type="ARBA" id="ARBA00004496"/>
    </source>
</evidence>
<dbReference type="CDD" id="cd00776">
    <property type="entry name" value="AsxRS_core"/>
    <property type="match status" value="1"/>
</dbReference>
<dbReference type="CDD" id="cd03411">
    <property type="entry name" value="Ferrochelatase_N"/>
    <property type="match status" value="1"/>
</dbReference>
<keyword evidence="9" id="KW-0547">Nucleotide-binding</keyword>
<evidence type="ECO:0000256" key="22">
    <source>
        <dbReference type="ARBA" id="ARBA00049915"/>
    </source>
</evidence>
<comment type="catalytic activity">
    <reaction evidence="22">
        <text>heme b + 2 H(+) = protoporphyrin IX + Fe(2+)</text>
        <dbReference type="Rhea" id="RHEA:22584"/>
        <dbReference type="ChEBI" id="CHEBI:15378"/>
        <dbReference type="ChEBI" id="CHEBI:29033"/>
        <dbReference type="ChEBI" id="CHEBI:57306"/>
        <dbReference type="ChEBI" id="CHEBI:60344"/>
        <dbReference type="EC" id="4.98.1.1"/>
    </reaction>
    <physiologicalReaction direction="right-to-left" evidence="22">
        <dbReference type="Rhea" id="RHEA:22586"/>
    </physiologicalReaction>
</comment>
<evidence type="ECO:0000256" key="19">
    <source>
        <dbReference type="ARBA" id="ARBA00023239"/>
    </source>
</evidence>
<evidence type="ECO:0000256" key="14">
    <source>
        <dbReference type="ARBA" id="ARBA00023004"/>
    </source>
</evidence>
<dbReference type="CDD" id="cd04323">
    <property type="entry name" value="AsnRS_cyto_like_N"/>
    <property type="match status" value="1"/>
</dbReference>
<evidence type="ECO:0000256" key="8">
    <source>
        <dbReference type="ARBA" id="ARBA00022714"/>
    </source>
</evidence>
<dbReference type="Pfam" id="PF00762">
    <property type="entry name" value="Ferrochelatase"/>
    <property type="match status" value="1"/>
</dbReference>
<evidence type="ECO:0000256" key="11">
    <source>
        <dbReference type="ARBA" id="ARBA00022840"/>
    </source>
</evidence>
<dbReference type="AlphaFoldDB" id="A0A498MW09"/>
<dbReference type="GO" id="GO:0006421">
    <property type="term" value="P:asparaginyl-tRNA aminoacylation"/>
    <property type="evidence" value="ECO:0007669"/>
    <property type="project" value="InterPro"/>
</dbReference>
<protein>
    <recommendedName>
        <fullName evidence="23">Ferrochelatase</fullName>
        <ecNumber evidence="23">4.98.1.1</ecNumber>
    </recommendedName>
</protein>
<evidence type="ECO:0000256" key="1">
    <source>
        <dbReference type="ARBA" id="ARBA00004443"/>
    </source>
</evidence>
<evidence type="ECO:0000256" key="21">
    <source>
        <dbReference type="ARBA" id="ARBA00047844"/>
    </source>
</evidence>
<dbReference type="Gene3D" id="3.40.50.1400">
    <property type="match status" value="2"/>
</dbReference>
<dbReference type="InterPro" id="IPR006195">
    <property type="entry name" value="aa-tRNA-synth_II"/>
</dbReference>
<evidence type="ECO:0000256" key="9">
    <source>
        <dbReference type="ARBA" id="ARBA00022741"/>
    </source>
</evidence>
<dbReference type="InterPro" id="IPR012340">
    <property type="entry name" value="NA-bd_OB-fold"/>
</dbReference>
<evidence type="ECO:0000256" key="5">
    <source>
        <dbReference type="ARBA" id="ARBA00008226"/>
    </source>
</evidence>
<dbReference type="GO" id="GO:0005524">
    <property type="term" value="F:ATP binding"/>
    <property type="evidence" value="ECO:0007669"/>
    <property type="project" value="UniProtKB-KW"/>
</dbReference>
<evidence type="ECO:0000256" key="7">
    <source>
        <dbReference type="ARBA" id="ARBA00022598"/>
    </source>
</evidence>